<keyword evidence="1" id="KW-0472">Membrane</keyword>
<dbReference type="EMBL" id="NPIC01000001">
    <property type="protein sequence ID" value="RDL41965.1"/>
    <property type="molecule type" value="Genomic_DNA"/>
</dbReference>
<evidence type="ECO:0000313" key="4">
    <source>
        <dbReference type="Proteomes" id="UP000254866"/>
    </source>
</evidence>
<evidence type="ECO:0000259" key="2">
    <source>
        <dbReference type="Pfam" id="PF17648"/>
    </source>
</evidence>
<dbReference type="PANTHER" id="PTHR38695:SF1">
    <property type="entry name" value="AMINO ACID PERMEASE_ SLC12A DOMAIN-CONTAINING PROTEIN"/>
    <property type="match status" value="1"/>
</dbReference>
<dbReference type="InterPro" id="IPR048273">
    <property type="entry name" value="Luciferase"/>
</dbReference>
<dbReference type="STRING" id="2656787.A0A370U2I2"/>
<sequence>MALINLDRLHFRTRPFFSNHFTAIAVVASSLLVSPLLRLAYIDYQTWYDLGPGGLPRNVLGWLIQAALRPIAKETLSTACYSEPKTIAQAGVYSHKSFLIEEAVPVRTPPRPDVGNWTVPQRQRSEFATDETKEHIQSHIQQLAHSSASNLRLAPSRLERHGTALFLTTQQFPHPAAQKTKGEITHMHEIDGSLHVSLAPKDAQLVIERGWGQRHPLSGGILYAGYVFIYAPRTSEEEAVVQGILDAGVKFMVGGQPGSE</sequence>
<evidence type="ECO:0000313" key="3">
    <source>
        <dbReference type="EMBL" id="RDL41965.1"/>
    </source>
</evidence>
<reference evidence="3 4" key="1">
    <citation type="journal article" date="2018" name="IMA Fungus">
        <title>IMA Genome-F 9: Draft genome sequence of Annulohypoxylon stygium, Aspergillus mulundensis, Berkeleyomyces basicola (syn. Thielaviopsis basicola), Ceratocystis smalleyi, two Cercospora beticola strains, Coleophoma cylindrospora, Fusarium fracticaudum, Phialophora cf. hyalina, and Morchella septimelata.</title>
        <authorList>
            <person name="Wingfield B.D."/>
            <person name="Bills G.F."/>
            <person name="Dong Y."/>
            <person name="Huang W."/>
            <person name="Nel W.J."/>
            <person name="Swalarsk-Parry B.S."/>
            <person name="Vaghefi N."/>
            <person name="Wilken P.M."/>
            <person name="An Z."/>
            <person name="de Beer Z.W."/>
            <person name="De Vos L."/>
            <person name="Chen L."/>
            <person name="Duong T.A."/>
            <person name="Gao Y."/>
            <person name="Hammerbacher A."/>
            <person name="Kikkert J.R."/>
            <person name="Li Y."/>
            <person name="Li H."/>
            <person name="Li K."/>
            <person name="Li Q."/>
            <person name="Liu X."/>
            <person name="Ma X."/>
            <person name="Naidoo K."/>
            <person name="Pethybridge S.J."/>
            <person name="Sun J."/>
            <person name="Steenkamp E.T."/>
            <person name="van der Nest M.A."/>
            <person name="van Wyk S."/>
            <person name="Wingfield M.J."/>
            <person name="Xiong C."/>
            <person name="Yue Q."/>
            <person name="Zhang X."/>
        </authorList>
    </citation>
    <scope>NUCLEOTIDE SEQUENCE [LARGE SCALE GENOMIC DNA]</scope>
    <source>
        <strain evidence="3 4">BP 5553</strain>
    </source>
</reference>
<dbReference type="OrthoDB" id="5358398at2759"/>
<keyword evidence="1" id="KW-0812">Transmembrane</keyword>
<dbReference type="Proteomes" id="UP000254866">
    <property type="component" value="Unassembled WGS sequence"/>
</dbReference>
<dbReference type="Pfam" id="PF17648">
    <property type="entry name" value="Luciferase"/>
    <property type="match status" value="1"/>
</dbReference>
<organism evidence="3 4">
    <name type="scientific">Venustampulla echinocandica</name>
    <dbReference type="NCBI Taxonomy" id="2656787"/>
    <lineage>
        <taxon>Eukaryota</taxon>
        <taxon>Fungi</taxon>
        <taxon>Dikarya</taxon>
        <taxon>Ascomycota</taxon>
        <taxon>Pezizomycotina</taxon>
        <taxon>Leotiomycetes</taxon>
        <taxon>Helotiales</taxon>
        <taxon>Pleuroascaceae</taxon>
        <taxon>Venustampulla</taxon>
    </lineage>
</organism>
<comment type="caution">
    <text evidence="3">The sequence shown here is derived from an EMBL/GenBank/DDBJ whole genome shotgun (WGS) entry which is preliminary data.</text>
</comment>
<keyword evidence="1" id="KW-1133">Transmembrane helix</keyword>
<dbReference type="InterPro" id="IPR040841">
    <property type="entry name" value="Luciferase_dom"/>
</dbReference>
<dbReference type="RefSeq" id="XP_031874621.1">
    <property type="nucleotide sequence ID" value="XM_032010567.1"/>
</dbReference>
<keyword evidence="4" id="KW-1185">Reference proteome</keyword>
<protein>
    <recommendedName>
        <fullName evidence="2">Luciferase domain-containing protein</fullName>
    </recommendedName>
</protein>
<name>A0A370U2I2_9HELO</name>
<dbReference type="GeneID" id="43594793"/>
<proteinExistence type="predicted"/>
<gene>
    <name evidence="3" type="ORF">BP5553_01944</name>
</gene>
<dbReference type="PANTHER" id="PTHR38695">
    <property type="entry name" value="AMINO ACID PERMEASE_ SLC12A DOMAIN-CONTAINING PROTEIN"/>
    <property type="match status" value="1"/>
</dbReference>
<feature type="transmembrane region" description="Helical" evidence="1">
    <location>
        <begin position="21"/>
        <end position="41"/>
    </location>
</feature>
<accession>A0A370U2I2</accession>
<feature type="domain" description="Luciferase" evidence="2">
    <location>
        <begin position="182"/>
        <end position="247"/>
    </location>
</feature>
<dbReference type="AlphaFoldDB" id="A0A370U2I2"/>
<evidence type="ECO:0000256" key="1">
    <source>
        <dbReference type="SAM" id="Phobius"/>
    </source>
</evidence>